<proteinExistence type="predicted"/>
<accession>A0ABY5HCJ9</accession>
<protein>
    <submittedName>
        <fullName evidence="1">Uncharacterized protein</fullName>
    </submittedName>
</protein>
<evidence type="ECO:0000313" key="2">
    <source>
        <dbReference type="Proteomes" id="UP001059672"/>
    </source>
</evidence>
<sequence length="382" mass="41748">MTELIPLADYVAPTMPTEHAVRKALTKLKKKLSGNDEESVLRQDGLERASLKGLDAMCQSADGFLRDALDTEVASWLKAEASGSWLKLLIVPSCDPQGLVEDWARAAGHQVLAAPARHELLREDAVAPDLDGSGLLVIPRLEHWFIRQRHGLHMIRALLARLPTLERRCLICCNVWAWRFLVKSVGADLLLPRPQTLAATDAAGLHAWFAPTAVDDVGRRITFRLAKSGVDVLATDDSGALRHGHLQQLAARSGGIPWVAVHLWRASLNVRRSPDEDLPERARRATGNDERTVWIGDVDDCRLPPGHEDRSLLALQALLIHESLTAQELDAVLPATGEPDVIPALVAAGFVEREGPLFRVRALAYPAVRQALRSAGFPTGGI</sequence>
<gene>
    <name evidence="1" type="ORF">KDW96_07085</name>
</gene>
<dbReference type="RefSeq" id="WP_255839738.1">
    <property type="nucleotide sequence ID" value="NZ_CP073346.1"/>
</dbReference>
<organism evidence="1 2">
    <name type="scientific">Pseudomonas benzenivorans</name>
    <dbReference type="NCBI Taxonomy" id="556533"/>
    <lineage>
        <taxon>Bacteria</taxon>
        <taxon>Pseudomonadati</taxon>
        <taxon>Pseudomonadota</taxon>
        <taxon>Gammaproteobacteria</taxon>
        <taxon>Pseudomonadales</taxon>
        <taxon>Pseudomonadaceae</taxon>
        <taxon>Pseudomonas</taxon>
    </lineage>
</organism>
<name>A0ABY5HCJ9_9PSED</name>
<dbReference type="EMBL" id="CP073346">
    <property type="protein sequence ID" value="UTW09064.1"/>
    <property type="molecule type" value="Genomic_DNA"/>
</dbReference>
<reference evidence="1" key="1">
    <citation type="submission" date="2021-04" db="EMBL/GenBank/DDBJ databases">
        <title>Oceanospirillales bacteria with DddD are important DMSP degraders in coastal seawater.</title>
        <authorList>
            <person name="Liu J."/>
        </authorList>
    </citation>
    <scope>NUCLEOTIDE SEQUENCE</scope>
    <source>
        <strain evidence="1">D13-4</strain>
    </source>
</reference>
<evidence type="ECO:0000313" key="1">
    <source>
        <dbReference type="EMBL" id="UTW09064.1"/>
    </source>
</evidence>
<dbReference type="Proteomes" id="UP001059672">
    <property type="component" value="Chromosome"/>
</dbReference>
<keyword evidence="2" id="KW-1185">Reference proteome</keyword>